<proteinExistence type="predicted"/>
<evidence type="ECO:0000256" key="1">
    <source>
        <dbReference type="SAM" id="MobiDB-lite"/>
    </source>
</evidence>
<dbReference type="AlphaFoldDB" id="A0A1Y2LM31"/>
<organism evidence="2 3">
    <name type="scientific">Epicoccum nigrum</name>
    <name type="common">Soil fungus</name>
    <name type="synonym">Epicoccum purpurascens</name>
    <dbReference type="NCBI Taxonomy" id="105696"/>
    <lineage>
        <taxon>Eukaryota</taxon>
        <taxon>Fungi</taxon>
        <taxon>Dikarya</taxon>
        <taxon>Ascomycota</taxon>
        <taxon>Pezizomycotina</taxon>
        <taxon>Dothideomycetes</taxon>
        <taxon>Pleosporomycetidae</taxon>
        <taxon>Pleosporales</taxon>
        <taxon>Pleosporineae</taxon>
        <taxon>Didymellaceae</taxon>
        <taxon>Epicoccum</taxon>
    </lineage>
</organism>
<sequence>MVGPSFAQATRSSTLRAGPVRSKNEDVTSTSENPQRLGSPSKSKGSTPTKRLKRPSTLTKRARESIAYNADLHFIKPTNPSKLCPLAALPSELRSLIYSYVFGDLKKPVFMNYGRIRHLPAALLQICRAIRIEAAYMYYAEASFTWIIKNFNFALVMRWLQNLQPSHRALLSRNRSLTIEITPELRRSYTYPPKDFLLDDTMLNHWKACQPFGNLYTVTKIRASEPHRGLVPMLDDPEALHTQGKVFFVLFCRLAAWSKLCTQSTFNDIDWKYKFEMPSDAHGRLELYYRISNLLPDIQLFLFKLKNFWARNHCENRIRQPILRLFDAFLEAFGNLEDSNGDRFRDRRLFETLNLQRERIARWDRRPAE</sequence>
<keyword evidence="3" id="KW-1185">Reference proteome</keyword>
<gene>
    <name evidence="2" type="ORF">B5807_09176</name>
</gene>
<feature type="compositionally biased region" description="Polar residues" evidence="1">
    <location>
        <begin position="27"/>
        <end position="36"/>
    </location>
</feature>
<dbReference type="Proteomes" id="UP000193240">
    <property type="component" value="Unassembled WGS sequence"/>
</dbReference>
<dbReference type="InParanoid" id="A0A1Y2LM31"/>
<evidence type="ECO:0000313" key="3">
    <source>
        <dbReference type="Proteomes" id="UP000193240"/>
    </source>
</evidence>
<protein>
    <recommendedName>
        <fullName evidence="4">F-box domain-containing protein</fullName>
    </recommendedName>
</protein>
<name>A0A1Y2LM31_EPING</name>
<reference evidence="2 3" key="1">
    <citation type="journal article" date="2017" name="Genome Announc.">
        <title>Genome sequence of the saprophytic ascomycete Epicoccum nigrum ICMP 19927 strain isolated from New Zealand.</title>
        <authorList>
            <person name="Fokin M."/>
            <person name="Fleetwood D."/>
            <person name="Weir B.S."/>
            <person name="Villas-Boas S.G."/>
        </authorList>
    </citation>
    <scope>NUCLEOTIDE SEQUENCE [LARGE SCALE GENOMIC DNA]</scope>
    <source>
        <strain evidence="2 3">ICMP 19927</strain>
    </source>
</reference>
<dbReference type="PANTHER" id="PTHR42085">
    <property type="entry name" value="F-BOX DOMAIN-CONTAINING PROTEIN"/>
    <property type="match status" value="1"/>
</dbReference>
<evidence type="ECO:0000313" key="2">
    <source>
        <dbReference type="EMBL" id="OSS44971.1"/>
    </source>
</evidence>
<dbReference type="PANTHER" id="PTHR42085:SF1">
    <property type="entry name" value="F-BOX DOMAIN-CONTAINING PROTEIN"/>
    <property type="match status" value="1"/>
</dbReference>
<accession>A0A1Y2LM31</accession>
<dbReference type="InterPro" id="IPR038883">
    <property type="entry name" value="AN11006-like"/>
</dbReference>
<feature type="region of interest" description="Disordered" evidence="1">
    <location>
        <begin position="1"/>
        <end position="58"/>
    </location>
</feature>
<evidence type="ECO:0008006" key="4">
    <source>
        <dbReference type="Google" id="ProtNLM"/>
    </source>
</evidence>
<feature type="compositionally biased region" description="Low complexity" evidence="1">
    <location>
        <begin position="38"/>
        <end position="49"/>
    </location>
</feature>
<dbReference type="EMBL" id="KZ107855">
    <property type="protein sequence ID" value="OSS44971.1"/>
    <property type="molecule type" value="Genomic_DNA"/>
</dbReference>
<dbReference type="OMA" id="ACQPFGN"/>